<protein>
    <submittedName>
        <fullName evidence="1">Uncharacterized protein</fullName>
    </submittedName>
</protein>
<accession>A0A077NIK5</accession>
<name>A0A077NIK5_XENBV</name>
<dbReference type="Proteomes" id="UP000028511">
    <property type="component" value="Unassembled WGS sequence"/>
</dbReference>
<proteinExistence type="predicted"/>
<gene>
    <name evidence="1" type="ORF">XBP1_2720030</name>
</gene>
<dbReference type="AlphaFoldDB" id="A0A077NIK5"/>
<sequence length="29" mass="3538">MQVFLFYKFILCHALQKIINEKVEELINL</sequence>
<dbReference type="EMBL" id="CBSW010000193">
    <property type="protein sequence ID" value="CDG97680.1"/>
    <property type="molecule type" value="Genomic_DNA"/>
</dbReference>
<comment type="caution">
    <text evidence="1">The sequence shown here is derived from an EMBL/GenBank/DDBJ whole genome shotgun (WGS) entry which is preliminary data.</text>
</comment>
<evidence type="ECO:0000313" key="2">
    <source>
        <dbReference type="Proteomes" id="UP000028511"/>
    </source>
</evidence>
<dbReference type="HOGENOM" id="CLU_3410520_0_0_6"/>
<organism evidence="1 2">
    <name type="scientific">Xenorhabdus bovienii str. puntauvense</name>
    <dbReference type="NCBI Taxonomy" id="1398201"/>
    <lineage>
        <taxon>Bacteria</taxon>
        <taxon>Pseudomonadati</taxon>
        <taxon>Pseudomonadota</taxon>
        <taxon>Gammaproteobacteria</taxon>
        <taxon>Enterobacterales</taxon>
        <taxon>Morganellaceae</taxon>
        <taxon>Xenorhabdus</taxon>
    </lineage>
</organism>
<reference evidence="1" key="1">
    <citation type="submission" date="2013-07" db="EMBL/GenBank/DDBJ databases">
        <title>Sub-species coevolution in mutualistic symbiosis.</title>
        <authorList>
            <person name="Murfin K."/>
            <person name="Klassen J."/>
            <person name="Lee M."/>
            <person name="Forst S."/>
            <person name="Stock P."/>
            <person name="Goodrich-Blair H."/>
        </authorList>
    </citation>
    <scope>NUCLEOTIDE SEQUENCE [LARGE SCALE GENOMIC DNA]</scope>
    <source>
        <strain evidence="1">Puntauvense</strain>
    </source>
</reference>
<evidence type="ECO:0000313" key="1">
    <source>
        <dbReference type="EMBL" id="CDG97680.1"/>
    </source>
</evidence>